<evidence type="ECO:0000313" key="4">
    <source>
        <dbReference type="Proteomes" id="UP000664169"/>
    </source>
</evidence>
<dbReference type="EMBL" id="CAJPDQ010000027">
    <property type="protein sequence ID" value="CAF9927602.1"/>
    <property type="molecule type" value="Genomic_DNA"/>
</dbReference>
<evidence type="ECO:0000256" key="2">
    <source>
        <dbReference type="ARBA" id="ARBA00022842"/>
    </source>
</evidence>
<sequence length="373" mass="42584">MAQDAPSSLSYTFAVKGQGNYNKHSELQRDVLLEALHLLRLATVKASNNPYSVDQDLLRIIDYGASQGANSIPPLETVLQATNRKSVAVELNDRPENDFNTLSLTITRWSDNLDRIKYPHEIFISLRPSSFYKRLSSSGVVDLGFCFTCLHFLENMPFYPDSHFIAVQSQETRELLQQQAHTDLQKFLQHRASEIVPRGQLLISFIASGFGHANFFSSGPGDSCRLALMDMVSAGLLSTDDMQAFTIPVYFRTLENIRSTLETKDTSNQWSVIAMEQSEILHPFWKELQQKKMHSIFVKDDSSEYAKAMVNWFLTVFEPFFVRSLTSNPTRTHEEVVSLVGELTTRAVLKFLEKYTDDPVYIQSIYLLLERRE</sequence>
<evidence type="ECO:0000313" key="3">
    <source>
        <dbReference type="EMBL" id="CAF9927602.1"/>
    </source>
</evidence>
<evidence type="ECO:0000256" key="1">
    <source>
        <dbReference type="ARBA" id="ARBA00022723"/>
    </source>
</evidence>
<dbReference type="GO" id="GO:0008168">
    <property type="term" value="F:methyltransferase activity"/>
    <property type="evidence" value="ECO:0007669"/>
    <property type="project" value="InterPro"/>
</dbReference>
<keyword evidence="2" id="KW-0460">Magnesium</keyword>
<dbReference type="InterPro" id="IPR029063">
    <property type="entry name" value="SAM-dependent_MTases_sf"/>
</dbReference>
<keyword evidence="1" id="KW-0479">Metal-binding</keyword>
<dbReference type="InterPro" id="IPR005299">
    <property type="entry name" value="MeTrfase_7"/>
</dbReference>
<dbReference type="OrthoDB" id="1523883at2759"/>
<proteinExistence type="predicted"/>
<dbReference type="InterPro" id="IPR042086">
    <property type="entry name" value="MeTrfase_capping"/>
</dbReference>
<reference evidence="3" key="1">
    <citation type="submission" date="2021-03" db="EMBL/GenBank/DDBJ databases">
        <authorList>
            <person name="Tagirdzhanova G."/>
        </authorList>
    </citation>
    <scope>NUCLEOTIDE SEQUENCE</scope>
</reference>
<comment type="caution">
    <text evidence="3">The sequence shown here is derived from an EMBL/GenBank/DDBJ whole genome shotgun (WGS) entry which is preliminary data.</text>
</comment>
<dbReference type="SUPFAM" id="SSF53335">
    <property type="entry name" value="S-adenosyl-L-methionine-dependent methyltransferases"/>
    <property type="match status" value="1"/>
</dbReference>
<protein>
    <submittedName>
        <fullName evidence="3">Uncharacterized protein</fullName>
    </submittedName>
</protein>
<accession>A0A8H3FR96</accession>
<dbReference type="AlphaFoldDB" id="A0A8H3FR96"/>
<dbReference type="PANTHER" id="PTHR31009">
    <property type="entry name" value="S-ADENOSYL-L-METHIONINE:CARBOXYL METHYLTRANSFERASE FAMILY PROTEIN"/>
    <property type="match status" value="1"/>
</dbReference>
<dbReference type="Proteomes" id="UP000664169">
    <property type="component" value="Unassembled WGS sequence"/>
</dbReference>
<dbReference type="Pfam" id="PF03492">
    <property type="entry name" value="Methyltransf_7"/>
    <property type="match status" value="1"/>
</dbReference>
<keyword evidence="4" id="KW-1185">Reference proteome</keyword>
<name>A0A8H3FR96_9LECA</name>
<dbReference type="Gene3D" id="3.40.50.150">
    <property type="entry name" value="Vaccinia Virus protein VP39"/>
    <property type="match status" value="1"/>
</dbReference>
<organism evidence="3 4">
    <name type="scientific">Gomphillus americanus</name>
    <dbReference type="NCBI Taxonomy" id="1940652"/>
    <lineage>
        <taxon>Eukaryota</taxon>
        <taxon>Fungi</taxon>
        <taxon>Dikarya</taxon>
        <taxon>Ascomycota</taxon>
        <taxon>Pezizomycotina</taxon>
        <taxon>Lecanoromycetes</taxon>
        <taxon>OSLEUM clade</taxon>
        <taxon>Ostropomycetidae</taxon>
        <taxon>Ostropales</taxon>
        <taxon>Graphidaceae</taxon>
        <taxon>Gomphilloideae</taxon>
        <taxon>Gomphillus</taxon>
    </lineage>
</organism>
<dbReference type="GO" id="GO:0046872">
    <property type="term" value="F:metal ion binding"/>
    <property type="evidence" value="ECO:0007669"/>
    <property type="project" value="UniProtKB-KW"/>
</dbReference>
<gene>
    <name evidence="3" type="ORF">GOMPHAMPRED_004447</name>
</gene>
<dbReference type="Gene3D" id="1.10.1200.270">
    <property type="entry name" value="Methyltransferase, alpha-helical capping domain"/>
    <property type="match status" value="1"/>
</dbReference>